<name>A0A4P7MYN7_PYROR</name>
<evidence type="ECO:0000313" key="2">
    <source>
        <dbReference type="Proteomes" id="UP000294847"/>
    </source>
</evidence>
<gene>
    <name evidence="1" type="ORF">PoMZ_00039</name>
</gene>
<feature type="non-terminal residue" evidence="1">
    <location>
        <position position="1"/>
    </location>
</feature>
<organism evidence="1 2">
    <name type="scientific">Pyricularia oryzae</name>
    <name type="common">Rice blast fungus</name>
    <name type="synonym">Magnaporthe oryzae</name>
    <dbReference type="NCBI Taxonomy" id="318829"/>
    <lineage>
        <taxon>Eukaryota</taxon>
        <taxon>Fungi</taxon>
        <taxon>Dikarya</taxon>
        <taxon>Ascomycota</taxon>
        <taxon>Pezizomycotina</taxon>
        <taxon>Sordariomycetes</taxon>
        <taxon>Sordariomycetidae</taxon>
        <taxon>Magnaporthales</taxon>
        <taxon>Pyriculariaceae</taxon>
        <taxon>Pyricularia</taxon>
    </lineage>
</organism>
<sequence>CFIDIWKQEGDWTRGRESLYLSVAKNPGESYWSKQGLLGVSFTLITIDDDCDASLRFGKMPPRFFFEGRENSMYGLTGHKLIGEINYQKRHPFQNTPTKSIHDQNNKARNLVRSLITLNGLLTPGL</sequence>
<protein>
    <submittedName>
        <fullName evidence="1">Uncharacterized protein</fullName>
    </submittedName>
</protein>
<accession>A0A4P7MYN7</accession>
<proteinExistence type="predicted"/>
<dbReference type="Proteomes" id="UP000294847">
    <property type="component" value="Chromosome 2"/>
</dbReference>
<dbReference type="EMBL" id="CP034205">
    <property type="protein sequence ID" value="QBZ55147.1"/>
    <property type="molecule type" value="Genomic_DNA"/>
</dbReference>
<evidence type="ECO:0000313" key="1">
    <source>
        <dbReference type="EMBL" id="QBZ55147.1"/>
    </source>
</evidence>
<reference evidence="1 2" key="1">
    <citation type="journal article" date="2019" name="Mol. Biol. Evol.">
        <title>Blast fungal genomes show frequent chromosomal changes, gene gains and losses, and effector gene turnover.</title>
        <authorList>
            <person name="Gomez Luciano L.B."/>
            <person name="Jason Tsai I."/>
            <person name="Chuma I."/>
            <person name="Tosa Y."/>
            <person name="Chen Y.H."/>
            <person name="Li J.Y."/>
            <person name="Li M.Y."/>
            <person name="Jade Lu M.Y."/>
            <person name="Nakayashiki H."/>
            <person name="Li W.H."/>
        </authorList>
    </citation>
    <scope>NUCLEOTIDE SEQUENCE [LARGE SCALE GENOMIC DNA]</scope>
    <source>
        <strain evidence="1">MZ5-1-6</strain>
    </source>
</reference>
<dbReference type="AlphaFoldDB" id="A0A4P7MYN7"/>